<dbReference type="Gene3D" id="3.40.50.300">
    <property type="entry name" value="P-loop containing nucleotide triphosphate hydrolases"/>
    <property type="match status" value="2"/>
</dbReference>
<dbReference type="CDD" id="cd17920">
    <property type="entry name" value="DEXHc_RecQ"/>
    <property type="match status" value="1"/>
</dbReference>
<evidence type="ECO:0000313" key="11">
    <source>
        <dbReference type="Proteomes" id="UP001200145"/>
    </source>
</evidence>
<evidence type="ECO:0000256" key="4">
    <source>
        <dbReference type="ARBA" id="ARBA00023125"/>
    </source>
</evidence>
<comment type="similarity">
    <text evidence="1">Belongs to the helicase family. RecQ subfamily.</text>
</comment>
<proteinExistence type="inferred from homology"/>
<evidence type="ECO:0000256" key="3">
    <source>
        <dbReference type="ARBA" id="ARBA00022840"/>
    </source>
</evidence>
<evidence type="ECO:0000256" key="2">
    <source>
        <dbReference type="ARBA" id="ARBA00022741"/>
    </source>
</evidence>
<evidence type="ECO:0000256" key="6">
    <source>
        <dbReference type="ARBA" id="ARBA00034617"/>
    </source>
</evidence>
<protein>
    <recommendedName>
        <fullName evidence="7">DNA 3'-5' helicase</fullName>
        <ecNumber evidence="7">5.6.2.4</ecNumber>
    </recommendedName>
</protein>
<sequence>MNRFNELVKEKLSKILKEDRENNVVIVLKGISLEVLNELGIFFPTIIDGNKLSHTKICSNNTIIPRLYSEQNLVLLWEEFAYLIEILEIRSSGKYFRIIEDNSRKYYPNEGNENLLIFNGGEIEIDDENIENTLDVNYFPYKEFIQNESNSFILYNESPLCDNVEVVKLFNDSLVLNNIEKVPNFGDVLYCSTPIELDQNFYKIVNEELNPADIIINYQEQNDLSKTFPFSQISNWILKKLYGCEIRIRPIEFNELKKDENISDAVYDLLRKFWGEDANFRKFECYRNAYVNKDLVEINQGIIVQNIIDQCDKSEQGQSFRDIFITASTGSGKSLLFQLPSFYNSINKQRITIVISPLIALMKDQVQGILDRGFNKVCYINSELSYDERLKIFQNIKLGNIDLVYLSPELIGSLNILEIVGDRKIAMVVVDEAHTVTTWGQEFRVEYWYLGHYLKKIRNEINRFPIITLTATAIFSGKMDMVEDIILYLRLINPEIYLGSIKRKSIDFRIENYGNVVGTRLSDFKRNQVIEFVNQAIGLNKKAIIYFPFAKDIDTVYNLLVATDRNNDCLNNIGTKVFRYFSKMLAQEKNDSYVNFKNIPGSIMLATKAFGMGVDISDIEIIYHLAPSGSVSDYIQEIGRVARADDKKGYAMIQFGSSDLYYSKLLFQLSSIKKWQLQIILDKLKKLFNNYASKKLFISTDDFEFIFKTNNDRKDNTENKVLSAMLMIENDFIKDYGFPVFLARPQKMYAKAYGKIRNGENYFGINNEFTELIKKDEDWIYVRVSLDRLWKQQYHDKSLYEVKSKFYNSEIILNEATIYPQLKFTFKNYVPFDRAIIKINNLFDIITNLDDVWMFWSDLNQCFINNGYSKYSSLLTSFLVNRFSISYNYRFEINTDFHLFYSNEVDGKIQYKKSNNGISKLKENIISVINHFNNSFLVCGKSSCDIFISYSEPSLELIKLSLQLFEILDVGTVEISGGESQVLALYINDINRFNKKATSVNYQNSIASKQYERHCSSNEFFNYFFTENINDYDRWNVIEDYFLGKDLNYIKQNYVSNGNKIDNIFDGISCTDYVHDNTTSNVSPKFTPIRNHTYLADEKLTFIVDNEFSTRKIDEWIRIDPVLLHRNLSQIGFMIDSACYKALKENLRMYYLDYYSDNFQNNPSIVLNGRSMVVSEWIRNRPDEFYIALSKNSDLQNHACLSSKNKFDLFGNVDQARLSQKDRSWLEDKRKATANEKFNITRRFKLASLLKIDPSDDLNKYLKYDSIDLGFAIFKSNIILVEVNICKFYSGEMVDNESRIICKNLCKSIYERLNIGVPDFNTVNILILLRRDLEFIDQNLHRREIVDNLNLCGEEEFCNKLFIYLWNNRSIY</sequence>
<dbReference type="SMART" id="SM00487">
    <property type="entry name" value="DEXDc"/>
    <property type="match status" value="1"/>
</dbReference>
<name>A0ABS9BI19_9BACT</name>
<comment type="caution">
    <text evidence="10">The sequence shown here is derived from an EMBL/GenBank/DDBJ whole genome shotgun (WGS) entry which is preliminary data.</text>
</comment>
<dbReference type="GO" id="GO:0004386">
    <property type="term" value="F:helicase activity"/>
    <property type="evidence" value="ECO:0007669"/>
    <property type="project" value="UniProtKB-KW"/>
</dbReference>
<accession>A0ABS9BI19</accession>
<evidence type="ECO:0000256" key="7">
    <source>
        <dbReference type="ARBA" id="ARBA00034808"/>
    </source>
</evidence>
<keyword evidence="10" id="KW-0347">Helicase</keyword>
<dbReference type="PROSITE" id="PS51194">
    <property type="entry name" value="HELICASE_CTER"/>
    <property type="match status" value="1"/>
</dbReference>
<dbReference type="EMBL" id="JAKEVY010000003">
    <property type="protein sequence ID" value="MCF1715246.1"/>
    <property type="molecule type" value="Genomic_DNA"/>
</dbReference>
<feature type="domain" description="Helicase ATP-binding" evidence="8">
    <location>
        <begin position="314"/>
        <end position="491"/>
    </location>
</feature>
<dbReference type="PANTHER" id="PTHR13710">
    <property type="entry name" value="DNA HELICASE RECQ FAMILY MEMBER"/>
    <property type="match status" value="1"/>
</dbReference>
<evidence type="ECO:0000313" key="10">
    <source>
        <dbReference type="EMBL" id="MCF1715246.1"/>
    </source>
</evidence>
<dbReference type="SUPFAM" id="SSF52540">
    <property type="entry name" value="P-loop containing nucleoside triphosphate hydrolases"/>
    <property type="match status" value="1"/>
</dbReference>
<dbReference type="PROSITE" id="PS51192">
    <property type="entry name" value="HELICASE_ATP_BIND_1"/>
    <property type="match status" value="1"/>
</dbReference>
<dbReference type="EC" id="5.6.2.4" evidence="7"/>
<comment type="catalytic activity">
    <reaction evidence="6">
        <text>Couples ATP hydrolysis with the unwinding of duplex DNA by translocating in the 3'-5' direction.</text>
        <dbReference type="EC" id="5.6.2.4"/>
    </reaction>
</comment>
<evidence type="ECO:0000256" key="1">
    <source>
        <dbReference type="ARBA" id="ARBA00005446"/>
    </source>
</evidence>
<keyword evidence="2" id="KW-0547">Nucleotide-binding</keyword>
<dbReference type="Pfam" id="PF00270">
    <property type="entry name" value="DEAD"/>
    <property type="match status" value="1"/>
</dbReference>
<keyword evidence="4" id="KW-0238">DNA-binding</keyword>
<dbReference type="InterPro" id="IPR001650">
    <property type="entry name" value="Helicase_C-like"/>
</dbReference>
<evidence type="ECO:0000259" key="9">
    <source>
        <dbReference type="PROSITE" id="PS51194"/>
    </source>
</evidence>
<keyword evidence="11" id="KW-1185">Reference proteome</keyword>
<dbReference type="PANTHER" id="PTHR13710:SF105">
    <property type="entry name" value="ATP-DEPENDENT DNA HELICASE Q1"/>
    <property type="match status" value="1"/>
</dbReference>
<organism evidence="10 11">
    <name type="scientific">Flavihumibacter fluminis</name>
    <dbReference type="NCBI Taxonomy" id="2909236"/>
    <lineage>
        <taxon>Bacteria</taxon>
        <taxon>Pseudomonadati</taxon>
        <taxon>Bacteroidota</taxon>
        <taxon>Chitinophagia</taxon>
        <taxon>Chitinophagales</taxon>
        <taxon>Chitinophagaceae</taxon>
        <taxon>Flavihumibacter</taxon>
    </lineage>
</organism>
<dbReference type="Proteomes" id="UP001200145">
    <property type="component" value="Unassembled WGS sequence"/>
</dbReference>
<feature type="domain" description="Helicase C-terminal" evidence="9">
    <location>
        <begin position="525"/>
        <end position="688"/>
    </location>
</feature>
<reference evidence="10 11" key="1">
    <citation type="submission" date="2022-01" db="EMBL/GenBank/DDBJ databases">
        <title>Flavihumibacter sp. nov., isolated from sediment of a river.</title>
        <authorList>
            <person name="Liu H."/>
        </authorList>
    </citation>
    <scope>NUCLEOTIDE SEQUENCE [LARGE SCALE GENOMIC DNA]</scope>
    <source>
        <strain evidence="10 11">RY-1</strain>
    </source>
</reference>
<keyword evidence="3" id="KW-0067">ATP-binding</keyword>
<evidence type="ECO:0000259" key="8">
    <source>
        <dbReference type="PROSITE" id="PS51192"/>
    </source>
</evidence>
<dbReference type="InterPro" id="IPR027417">
    <property type="entry name" value="P-loop_NTPase"/>
</dbReference>
<dbReference type="Pfam" id="PF00271">
    <property type="entry name" value="Helicase_C"/>
    <property type="match status" value="1"/>
</dbReference>
<dbReference type="SMART" id="SM00490">
    <property type="entry name" value="HELICc"/>
    <property type="match status" value="1"/>
</dbReference>
<keyword evidence="5" id="KW-0413">Isomerase</keyword>
<dbReference type="RefSeq" id="WP_234866202.1">
    <property type="nucleotide sequence ID" value="NZ_JAKEVY010000003.1"/>
</dbReference>
<evidence type="ECO:0000256" key="5">
    <source>
        <dbReference type="ARBA" id="ARBA00023235"/>
    </source>
</evidence>
<dbReference type="InterPro" id="IPR014001">
    <property type="entry name" value="Helicase_ATP-bd"/>
</dbReference>
<gene>
    <name evidence="10" type="ORF">L0U88_11470</name>
</gene>
<dbReference type="InterPro" id="IPR011545">
    <property type="entry name" value="DEAD/DEAH_box_helicase_dom"/>
</dbReference>
<keyword evidence="10" id="KW-0378">Hydrolase</keyword>